<gene>
    <name evidence="1" type="ORF">GTHE00462_LOCUS3371</name>
</gene>
<accession>A0A7S4M1H8</accession>
<protein>
    <submittedName>
        <fullName evidence="1">Uncharacterized protein</fullName>
    </submittedName>
</protein>
<name>A0A7S4M1H8_GUITH</name>
<sequence length="201" mass="21849">MTHLRCKLQLHIPHFFDVLVSSASRPAEDVSAALSSRSMVHLDTGGSGVTEALGGLHVGGLVLNSTPDAVVNELSLPCRTSSRCRWLTGHRRSVGVTLLDGSRSGIISPAKASAHRVSSARRSMEASGRATTAVVVNQMCLVDLDERVRYEKHIMKETWQSNYVFTNMTTEENGGCGGVGRVMIMRDRKEKGEKGGRELEE</sequence>
<evidence type="ECO:0000313" key="1">
    <source>
        <dbReference type="EMBL" id="CAE2194060.1"/>
    </source>
</evidence>
<dbReference type="EMBL" id="HBKN01004023">
    <property type="protein sequence ID" value="CAE2194060.1"/>
    <property type="molecule type" value="Transcribed_RNA"/>
</dbReference>
<dbReference type="AlphaFoldDB" id="A0A7S4M1H8"/>
<reference evidence="1" key="1">
    <citation type="submission" date="2021-01" db="EMBL/GenBank/DDBJ databases">
        <authorList>
            <person name="Corre E."/>
            <person name="Pelletier E."/>
            <person name="Niang G."/>
            <person name="Scheremetjew M."/>
            <person name="Finn R."/>
            <person name="Kale V."/>
            <person name="Holt S."/>
            <person name="Cochrane G."/>
            <person name="Meng A."/>
            <person name="Brown T."/>
            <person name="Cohen L."/>
        </authorList>
    </citation>
    <scope>NUCLEOTIDE SEQUENCE</scope>
    <source>
        <strain evidence="1">CCMP 2712</strain>
    </source>
</reference>
<proteinExistence type="predicted"/>
<organism evidence="1">
    <name type="scientific">Guillardia theta</name>
    <name type="common">Cryptophyte</name>
    <name type="synonym">Cryptomonas phi</name>
    <dbReference type="NCBI Taxonomy" id="55529"/>
    <lineage>
        <taxon>Eukaryota</taxon>
        <taxon>Cryptophyceae</taxon>
        <taxon>Pyrenomonadales</taxon>
        <taxon>Geminigeraceae</taxon>
        <taxon>Guillardia</taxon>
    </lineage>
</organism>